<feature type="region of interest" description="Disordered" evidence="1">
    <location>
        <begin position="598"/>
        <end position="756"/>
    </location>
</feature>
<comment type="caution">
    <text evidence="4">The sequence shown here is derived from an EMBL/GenBank/DDBJ whole genome shotgun (WGS) entry which is preliminary data.</text>
</comment>
<feature type="compositionally biased region" description="Basic residues" evidence="1">
    <location>
        <begin position="465"/>
        <end position="482"/>
    </location>
</feature>
<feature type="compositionally biased region" description="Polar residues" evidence="1">
    <location>
        <begin position="745"/>
        <end position="756"/>
    </location>
</feature>
<accession>A0AAE1B7D2</accession>
<dbReference type="AlphaFoldDB" id="A0AAE1B7D2"/>
<evidence type="ECO:0000256" key="1">
    <source>
        <dbReference type="SAM" id="MobiDB-lite"/>
    </source>
</evidence>
<protein>
    <recommendedName>
        <fullName evidence="6">CUB domain-containing protein</fullName>
    </recommendedName>
</protein>
<keyword evidence="2" id="KW-0812">Transmembrane</keyword>
<feature type="transmembrane region" description="Helical" evidence="2">
    <location>
        <begin position="168"/>
        <end position="193"/>
    </location>
</feature>
<keyword evidence="3" id="KW-0732">Signal</keyword>
<feature type="compositionally biased region" description="Basic and acidic residues" evidence="1">
    <location>
        <begin position="429"/>
        <end position="464"/>
    </location>
</feature>
<feature type="compositionally biased region" description="Basic residues" evidence="1">
    <location>
        <begin position="627"/>
        <end position="638"/>
    </location>
</feature>
<keyword evidence="5" id="KW-1185">Reference proteome</keyword>
<evidence type="ECO:0000256" key="3">
    <source>
        <dbReference type="SAM" id="SignalP"/>
    </source>
</evidence>
<feature type="compositionally biased region" description="Low complexity" evidence="1">
    <location>
        <begin position="656"/>
        <end position="665"/>
    </location>
</feature>
<keyword evidence="2" id="KW-0472">Membrane</keyword>
<evidence type="ECO:0000313" key="4">
    <source>
        <dbReference type="EMBL" id="KAK3800779.1"/>
    </source>
</evidence>
<sequence length="954" mass="105121">MDLVQLMFVALLLVRSSRTAQVASEKYSMNLNSDCNWIGQLDVPRDQTTFLNGKAAIGSTRGDAISCMLQFGPQTSGDTLEVFLSSNSRINDCKSSLTISMSPGSQYELGCQSKPADFPKFEAQNGKATIVFKRPDPGVTNYYFQVLVRAYRTIDKEPPGGGTSSSDIGMIVGIIAGVVIFIVIFCVVCICCWRRRQESLQEKRQFINGGAAGVDSVKVGGLENGVYAEGVRPESPGSNRRLLGRKDGSSEDGGSSVDGRSRSALERFGPAPSRRRQNVGPNEGESERKRSAFQVESEVDKKQPLPQPRSGGLRRGGPSEDFEDIKGVSGNYTKRSPQGSPLMSDLRSNPKFRRSFHENEADADEQMRRLSDHTSADSQDSKDYSNNTTRRPSLPRVPRSPSRSPSPQRRGEKVAAIYRARPSSSVDAARLDSDRSEETPPIEERDFRDTRHVLRPNREYEGRFKKSASGRRSKGKGPRMGRSRSTGNALEELEERHQRSRSKSPGSVHSLNFLEGDDDETDLDSNYLPFRRAGSKTSLYTSRSSLYGRRRKNSVGDTMSVSSLIALDDTDSRVGDFDRLRMSQKELQRLFKSTGELEMNPESAQVMREVGTSTRHGGNATVYGRKTQAKGRHGKRYSRGTQTPPSRGGRERRDSVGSTKSGRSTSSRHKLKSRSRSRESLGGRRSRSQGRQDEEMEASDDSSVHSSRRSAHSSHRPKKSHRSTHDYSSASDVEKGDDIADDQSVAPSNKTSSTMYNAAASQPYSQFSSLVAGPGYPQMVYQPVVAPGGPPAPVVPPGMVYQMATPSAVQPQKPPIAAKPKPKIKPSGSRWNELVNLTDGMKQRRRQMGESITEDGTESVLSSMWSQPTYYNNNQHHQHQRVGQFHAPPSYTTAQHLADGDVSYSSNYADSSAAALTPPRNTCRNSYSPSEILSYLSNISSQALRKQDEEALAC</sequence>
<feature type="compositionally biased region" description="Low complexity" evidence="1">
    <location>
        <begin position="390"/>
        <end position="408"/>
    </location>
</feature>
<feature type="region of interest" description="Disordered" evidence="1">
    <location>
        <begin position="810"/>
        <end position="830"/>
    </location>
</feature>
<keyword evidence="2" id="KW-1133">Transmembrane helix</keyword>
<feature type="region of interest" description="Disordered" evidence="1">
    <location>
        <begin position="227"/>
        <end position="518"/>
    </location>
</feature>
<gene>
    <name evidence="4" type="ORF">RRG08_003183</name>
</gene>
<feature type="compositionally biased region" description="Basic and acidic residues" evidence="1">
    <location>
        <begin position="355"/>
        <end position="383"/>
    </location>
</feature>
<evidence type="ECO:0000313" key="5">
    <source>
        <dbReference type="Proteomes" id="UP001283361"/>
    </source>
</evidence>
<feature type="compositionally biased region" description="Basic residues" evidence="1">
    <location>
        <begin position="666"/>
        <end position="675"/>
    </location>
</feature>
<evidence type="ECO:0008006" key="6">
    <source>
        <dbReference type="Google" id="ProtNLM"/>
    </source>
</evidence>
<feature type="compositionally biased region" description="Basic residues" evidence="1">
    <location>
        <begin position="706"/>
        <end position="722"/>
    </location>
</feature>
<evidence type="ECO:0000256" key="2">
    <source>
        <dbReference type="SAM" id="Phobius"/>
    </source>
</evidence>
<organism evidence="4 5">
    <name type="scientific">Elysia crispata</name>
    <name type="common">lettuce slug</name>
    <dbReference type="NCBI Taxonomy" id="231223"/>
    <lineage>
        <taxon>Eukaryota</taxon>
        <taxon>Metazoa</taxon>
        <taxon>Spiralia</taxon>
        <taxon>Lophotrochozoa</taxon>
        <taxon>Mollusca</taxon>
        <taxon>Gastropoda</taxon>
        <taxon>Heterobranchia</taxon>
        <taxon>Euthyneura</taxon>
        <taxon>Panpulmonata</taxon>
        <taxon>Sacoglossa</taxon>
        <taxon>Placobranchoidea</taxon>
        <taxon>Plakobranchidae</taxon>
        <taxon>Elysia</taxon>
    </lineage>
</organism>
<name>A0AAE1B7D2_9GAST</name>
<dbReference type="EMBL" id="JAWDGP010000422">
    <property type="protein sequence ID" value="KAK3800779.1"/>
    <property type="molecule type" value="Genomic_DNA"/>
</dbReference>
<feature type="compositionally biased region" description="Polar residues" evidence="1">
    <location>
        <begin position="330"/>
        <end position="341"/>
    </location>
</feature>
<feature type="chain" id="PRO_5042065384" description="CUB domain-containing protein" evidence="3">
    <location>
        <begin position="20"/>
        <end position="954"/>
    </location>
</feature>
<proteinExistence type="predicted"/>
<dbReference type="Proteomes" id="UP001283361">
    <property type="component" value="Unassembled WGS sequence"/>
</dbReference>
<feature type="signal peptide" evidence="3">
    <location>
        <begin position="1"/>
        <end position="19"/>
    </location>
</feature>
<reference evidence="4" key="1">
    <citation type="journal article" date="2023" name="G3 (Bethesda)">
        <title>A reference genome for the long-term kleptoplast-retaining sea slug Elysia crispata morphotype clarki.</title>
        <authorList>
            <person name="Eastman K.E."/>
            <person name="Pendleton A.L."/>
            <person name="Shaikh M.A."/>
            <person name="Suttiyut T."/>
            <person name="Ogas R."/>
            <person name="Tomko P."/>
            <person name="Gavelis G."/>
            <person name="Widhalm J.R."/>
            <person name="Wisecaver J.H."/>
        </authorList>
    </citation>
    <scope>NUCLEOTIDE SEQUENCE</scope>
    <source>
        <strain evidence="4">ECLA1</strain>
    </source>
</reference>